<dbReference type="PROSITE" id="PS51318">
    <property type="entry name" value="TAT"/>
    <property type="match status" value="1"/>
</dbReference>
<dbReference type="SUPFAM" id="SSF52266">
    <property type="entry name" value="SGNH hydrolase"/>
    <property type="match status" value="1"/>
</dbReference>
<dbReference type="GO" id="GO:0030599">
    <property type="term" value="F:pectinesterase activity"/>
    <property type="evidence" value="ECO:0007669"/>
    <property type="project" value="UniProtKB-UniRule"/>
</dbReference>
<comment type="pathway">
    <text evidence="5">Glycan metabolism; pectin degradation; 2-dehydro-3-deoxy-D-gluconate from pectin: step 1/5.</text>
</comment>
<dbReference type="InterPro" id="IPR006311">
    <property type="entry name" value="TAT_signal"/>
</dbReference>
<name>A0A1H1SLW0_9MICC</name>
<dbReference type="CDD" id="cd01821">
    <property type="entry name" value="Rhamnogalacturan_acetylesterase_like"/>
    <property type="match status" value="1"/>
</dbReference>
<evidence type="ECO:0000313" key="9">
    <source>
        <dbReference type="Proteomes" id="UP000198751"/>
    </source>
</evidence>
<proteinExistence type="inferred from homology"/>
<dbReference type="InterPro" id="IPR033131">
    <property type="entry name" value="Pectinesterase_Asp_AS"/>
</dbReference>
<dbReference type="InterPro" id="IPR000070">
    <property type="entry name" value="Pectinesterase_cat"/>
</dbReference>
<dbReference type="UniPathway" id="UPA00545">
    <property type="reaction ID" value="UER00823"/>
</dbReference>
<evidence type="ECO:0000256" key="2">
    <source>
        <dbReference type="ARBA" id="ARBA00022801"/>
    </source>
</evidence>
<keyword evidence="2 5" id="KW-0378">Hydrolase</keyword>
<feature type="active site" evidence="4">
    <location>
        <position position="463"/>
    </location>
</feature>
<dbReference type="RefSeq" id="WP_091716763.1">
    <property type="nucleotide sequence ID" value="NZ_CAUQLD010000001.1"/>
</dbReference>
<feature type="domain" description="Pectinesterase catalytic" evidence="6">
    <location>
        <begin position="303"/>
        <end position="603"/>
    </location>
</feature>
<gene>
    <name evidence="8" type="ORF">SAMN04489743_0170</name>
</gene>
<feature type="chain" id="PRO_5039746879" description="Pectinesterase" evidence="5">
    <location>
        <begin position="28"/>
        <end position="627"/>
    </location>
</feature>
<accession>A0A1H1SLW0</accession>
<keyword evidence="9" id="KW-1185">Reference proteome</keyword>
<evidence type="ECO:0000256" key="1">
    <source>
        <dbReference type="ARBA" id="ARBA00008668"/>
    </source>
</evidence>
<feature type="domain" description="SGNH hydrolase-type esterase" evidence="7">
    <location>
        <begin position="52"/>
        <end position="246"/>
    </location>
</feature>
<sequence>MAAFSPSRRAVLATAAAGAATVATVLAAPGATADTAGRPARAPSNRKPVIFVVGDSTSSAYQHSERPRAGWGQALPLLLGPQATVFDYAWSGASSKSYADAGLLGEVAGALQPGDYLLISFGHNDEKVEDPARGTDPQTTFKEYLRKYLDAAASAGAKAVLVTPVERRRFSPLGIAQDTHGAYPQAVRELAAAAGVPLVDLTGSSKDLWQRLGPEGTTSHFLHATPGQYPQYPDGVTDNTHFQAAGALAVAQLVAAALAGQRIVPPGWFQNLEAPLDPLSAIYWPSERPVDKPLVLNVGRGHAFGTVQAAVDAVPVNSTRRTEIRLDPGTYRELIRVPANKPRVSFVGRGQAPEDVVLVYNNASGTPKPDATGPYGTGGSASVRIDGPDFKAENLTFSNDFDEAANADMKNRQAVALFLAGDRAVLRNVRCLGNQDTLLVDSPARGVQARSYFTDSCIEGDVDFIFGRGTAVFTGCRIRSLDRGSSTNNGYVSAGSVNIGIKHGYLFTQCRFVSDAASGSVHLGRPWHAGGDPEAIAQVLVRDSWLGAHISGAPWTDMSGFSWREARFHEFNNNGPGSRITADRPQLDPRRAEEFTAGAYLQGADAWAPQLAGSKADSAALNVGQPA</sequence>
<dbReference type="Pfam" id="PF13472">
    <property type="entry name" value="Lipase_GDSL_2"/>
    <property type="match status" value="1"/>
</dbReference>
<dbReference type="PANTHER" id="PTHR43695:SF1">
    <property type="entry name" value="RHAMNOGALACTURONAN ACETYLESTERASE"/>
    <property type="match status" value="1"/>
</dbReference>
<dbReference type="EMBL" id="LT629779">
    <property type="protein sequence ID" value="SDS48369.1"/>
    <property type="molecule type" value="Genomic_DNA"/>
</dbReference>
<dbReference type="Pfam" id="PF01095">
    <property type="entry name" value="Pectinesterase"/>
    <property type="match status" value="1"/>
</dbReference>
<dbReference type="InterPro" id="IPR013830">
    <property type="entry name" value="SGNH_hydro"/>
</dbReference>
<dbReference type="Proteomes" id="UP000198751">
    <property type="component" value="Chromosome I"/>
</dbReference>
<dbReference type="Gene3D" id="2.160.20.10">
    <property type="entry name" value="Single-stranded right-handed beta-helix, Pectin lyase-like"/>
    <property type="match status" value="1"/>
</dbReference>
<dbReference type="EC" id="3.1.1.11" evidence="5"/>
<organism evidence="8 9">
    <name type="scientific">Pseudarthrobacter equi</name>
    <dbReference type="NCBI Taxonomy" id="728066"/>
    <lineage>
        <taxon>Bacteria</taxon>
        <taxon>Bacillati</taxon>
        <taxon>Actinomycetota</taxon>
        <taxon>Actinomycetes</taxon>
        <taxon>Micrococcales</taxon>
        <taxon>Micrococcaceae</taxon>
        <taxon>Pseudarthrobacter</taxon>
    </lineage>
</organism>
<feature type="signal peptide" evidence="5">
    <location>
        <begin position="1"/>
        <end position="27"/>
    </location>
</feature>
<dbReference type="Gene3D" id="3.40.50.1110">
    <property type="entry name" value="SGNH hydrolase"/>
    <property type="match status" value="1"/>
</dbReference>
<evidence type="ECO:0000259" key="6">
    <source>
        <dbReference type="Pfam" id="PF01095"/>
    </source>
</evidence>
<comment type="similarity">
    <text evidence="1">Belongs to the 'GDSL' lipolytic enzyme family.</text>
</comment>
<dbReference type="SUPFAM" id="SSF51126">
    <property type="entry name" value="Pectin lyase-like"/>
    <property type="match status" value="1"/>
</dbReference>
<dbReference type="InterPro" id="IPR012334">
    <property type="entry name" value="Pectin_lyas_fold"/>
</dbReference>
<dbReference type="PROSITE" id="PS00503">
    <property type="entry name" value="PECTINESTERASE_2"/>
    <property type="match status" value="1"/>
</dbReference>
<keyword evidence="5" id="KW-0732">Signal</keyword>
<dbReference type="InterPro" id="IPR011050">
    <property type="entry name" value="Pectin_lyase_fold/virulence"/>
</dbReference>
<protein>
    <recommendedName>
        <fullName evidence="5">Pectinesterase</fullName>
        <ecNumber evidence="5">3.1.1.11</ecNumber>
    </recommendedName>
</protein>
<dbReference type="InterPro" id="IPR036514">
    <property type="entry name" value="SGNH_hydro_sf"/>
</dbReference>
<evidence type="ECO:0000259" key="7">
    <source>
        <dbReference type="Pfam" id="PF13472"/>
    </source>
</evidence>
<dbReference type="AlphaFoldDB" id="A0A1H1SLW0"/>
<keyword evidence="3 5" id="KW-0063">Aspartyl esterase</keyword>
<evidence type="ECO:0000256" key="4">
    <source>
        <dbReference type="PROSITE-ProRule" id="PRU10040"/>
    </source>
</evidence>
<dbReference type="GO" id="GO:0042545">
    <property type="term" value="P:cell wall modification"/>
    <property type="evidence" value="ECO:0007669"/>
    <property type="project" value="UniProtKB-UniRule"/>
</dbReference>
<reference evidence="9" key="1">
    <citation type="submission" date="2016-10" db="EMBL/GenBank/DDBJ databases">
        <authorList>
            <person name="Varghese N."/>
            <person name="Submissions S."/>
        </authorList>
    </citation>
    <scope>NUCLEOTIDE SEQUENCE [LARGE SCALE GENOMIC DNA]</scope>
    <source>
        <strain evidence="9">IMMIB L-1606</strain>
    </source>
</reference>
<comment type="catalytic activity">
    <reaction evidence="5">
        <text>[(1-&gt;4)-alpha-D-galacturonosyl methyl ester](n) + n H2O = [(1-&gt;4)-alpha-D-galacturonosyl](n) + n methanol + n H(+)</text>
        <dbReference type="Rhea" id="RHEA:22380"/>
        <dbReference type="Rhea" id="RHEA-COMP:14570"/>
        <dbReference type="Rhea" id="RHEA-COMP:14573"/>
        <dbReference type="ChEBI" id="CHEBI:15377"/>
        <dbReference type="ChEBI" id="CHEBI:15378"/>
        <dbReference type="ChEBI" id="CHEBI:17790"/>
        <dbReference type="ChEBI" id="CHEBI:140522"/>
        <dbReference type="ChEBI" id="CHEBI:140523"/>
        <dbReference type="EC" id="3.1.1.11"/>
    </reaction>
</comment>
<evidence type="ECO:0000256" key="3">
    <source>
        <dbReference type="ARBA" id="ARBA00023085"/>
    </source>
</evidence>
<dbReference type="OrthoDB" id="264773at2"/>
<dbReference type="GO" id="GO:0045490">
    <property type="term" value="P:pectin catabolic process"/>
    <property type="evidence" value="ECO:0007669"/>
    <property type="project" value="UniProtKB-UniRule"/>
</dbReference>
<dbReference type="InterPro" id="IPR037459">
    <property type="entry name" value="RhgT-like"/>
</dbReference>
<evidence type="ECO:0000313" key="8">
    <source>
        <dbReference type="EMBL" id="SDS48369.1"/>
    </source>
</evidence>
<evidence type="ECO:0000256" key="5">
    <source>
        <dbReference type="RuleBase" id="RU000589"/>
    </source>
</evidence>
<dbReference type="PANTHER" id="PTHR43695">
    <property type="entry name" value="PUTATIVE (AFU_ORTHOLOGUE AFUA_2G17250)-RELATED"/>
    <property type="match status" value="1"/>
</dbReference>